<dbReference type="SUPFAM" id="SSF88713">
    <property type="entry name" value="Glycoside hydrolase/deacetylase"/>
    <property type="match status" value="1"/>
</dbReference>
<accession>A0A821HBF8</accession>
<dbReference type="GO" id="GO:0005975">
    <property type="term" value="P:carbohydrate metabolic process"/>
    <property type="evidence" value="ECO:0007669"/>
    <property type="project" value="InterPro"/>
</dbReference>
<proteinExistence type="predicted"/>
<evidence type="ECO:0000313" key="4">
    <source>
        <dbReference type="Proteomes" id="UP000663866"/>
    </source>
</evidence>
<feature type="non-terminal residue" evidence="2">
    <location>
        <position position="80"/>
    </location>
</feature>
<dbReference type="EMBL" id="CAJOBG010101337">
    <property type="protein sequence ID" value="CAF4704438.1"/>
    <property type="molecule type" value="Genomic_DNA"/>
</dbReference>
<dbReference type="Gene3D" id="3.20.20.370">
    <property type="entry name" value="Glycoside hydrolase/deacetylase"/>
    <property type="match status" value="1"/>
</dbReference>
<sequence>MRSPTQVKAMQDAGWEIASHGYKWIEHKDMSEETERTQIDEAIRLHTLATGQRPTGWYTGRCSVNTVHLASEEGGFEYIS</sequence>
<feature type="domain" description="NodB homology" evidence="1">
    <location>
        <begin position="1"/>
        <end position="80"/>
    </location>
</feature>
<organism evidence="2 4">
    <name type="scientific">Rotaria magnacalcarata</name>
    <dbReference type="NCBI Taxonomy" id="392030"/>
    <lineage>
        <taxon>Eukaryota</taxon>
        <taxon>Metazoa</taxon>
        <taxon>Spiralia</taxon>
        <taxon>Gnathifera</taxon>
        <taxon>Rotifera</taxon>
        <taxon>Eurotatoria</taxon>
        <taxon>Bdelloidea</taxon>
        <taxon>Philodinida</taxon>
        <taxon>Philodinidae</taxon>
        <taxon>Rotaria</taxon>
    </lineage>
</organism>
<keyword evidence="4" id="KW-1185">Reference proteome</keyword>
<dbReference type="InterPro" id="IPR011330">
    <property type="entry name" value="Glyco_hydro/deAcase_b/a-brl"/>
</dbReference>
<name>A0A821HBF8_9BILA</name>
<dbReference type="AlphaFoldDB" id="A0A821HBF8"/>
<dbReference type="InterPro" id="IPR002509">
    <property type="entry name" value="NODB_dom"/>
</dbReference>
<dbReference type="PANTHER" id="PTHR43123">
    <property type="entry name" value="POLYSACCHARIDE DEACETYLASE-RELATED"/>
    <property type="match status" value="1"/>
</dbReference>
<dbReference type="PANTHER" id="PTHR43123:SF1">
    <property type="entry name" value="POLYSACCHARIDE DEACETYLASE-RELATED"/>
    <property type="match status" value="1"/>
</dbReference>
<dbReference type="PROSITE" id="PS51677">
    <property type="entry name" value="NODB"/>
    <property type="match status" value="1"/>
</dbReference>
<protein>
    <recommendedName>
        <fullName evidence="1">NodB homology domain-containing protein</fullName>
    </recommendedName>
</protein>
<gene>
    <name evidence="2" type="ORF">OVN521_LOCUS47627</name>
    <name evidence="3" type="ORF">OVN521_LOCUS48512</name>
</gene>
<dbReference type="GO" id="GO:0016810">
    <property type="term" value="F:hydrolase activity, acting on carbon-nitrogen (but not peptide) bonds"/>
    <property type="evidence" value="ECO:0007669"/>
    <property type="project" value="InterPro"/>
</dbReference>
<reference evidence="2" key="1">
    <citation type="submission" date="2021-02" db="EMBL/GenBank/DDBJ databases">
        <authorList>
            <person name="Nowell W R."/>
        </authorList>
    </citation>
    <scope>NUCLEOTIDE SEQUENCE</scope>
</reference>
<evidence type="ECO:0000313" key="2">
    <source>
        <dbReference type="EMBL" id="CAF4678126.1"/>
    </source>
</evidence>
<dbReference type="Pfam" id="PF01522">
    <property type="entry name" value="Polysacc_deac_1"/>
    <property type="match status" value="1"/>
</dbReference>
<dbReference type="Proteomes" id="UP000663866">
    <property type="component" value="Unassembled WGS sequence"/>
</dbReference>
<evidence type="ECO:0000313" key="3">
    <source>
        <dbReference type="EMBL" id="CAF4704438.1"/>
    </source>
</evidence>
<dbReference type="EMBL" id="CAJOBG010094618">
    <property type="protein sequence ID" value="CAF4678126.1"/>
    <property type="molecule type" value="Genomic_DNA"/>
</dbReference>
<evidence type="ECO:0000259" key="1">
    <source>
        <dbReference type="PROSITE" id="PS51677"/>
    </source>
</evidence>
<comment type="caution">
    <text evidence="2">The sequence shown here is derived from an EMBL/GenBank/DDBJ whole genome shotgun (WGS) entry which is preliminary data.</text>
</comment>